<comment type="caution">
    <text evidence="5">The sequence shown here is derived from an EMBL/GenBank/DDBJ whole genome shotgun (WGS) entry which is preliminary data.</text>
</comment>
<evidence type="ECO:0000256" key="2">
    <source>
        <dbReference type="ARBA" id="ARBA00023125"/>
    </source>
</evidence>
<feature type="domain" description="HTH araC/xylS-type" evidence="4">
    <location>
        <begin position="33"/>
        <end position="131"/>
    </location>
</feature>
<proteinExistence type="predicted"/>
<dbReference type="Proteomes" id="UP000015346">
    <property type="component" value="Unassembled WGS sequence"/>
</dbReference>
<dbReference type="Gene3D" id="1.10.10.60">
    <property type="entry name" value="Homeodomain-like"/>
    <property type="match status" value="2"/>
</dbReference>
<dbReference type="EMBL" id="AOLV01000033">
    <property type="protein sequence ID" value="EPX83290.1"/>
    <property type="molecule type" value="Genomic_DNA"/>
</dbReference>
<evidence type="ECO:0000256" key="3">
    <source>
        <dbReference type="ARBA" id="ARBA00023163"/>
    </source>
</evidence>
<dbReference type="STRING" id="1123069.ruthe_02916"/>
<dbReference type="InterPro" id="IPR018060">
    <property type="entry name" value="HTH_AraC"/>
</dbReference>
<evidence type="ECO:0000313" key="5">
    <source>
        <dbReference type="EMBL" id="EPX83290.1"/>
    </source>
</evidence>
<keyword evidence="2" id="KW-0238">DNA-binding</keyword>
<evidence type="ECO:0000259" key="4">
    <source>
        <dbReference type="PROSITE" id="PS01124"/>
    </source>
</evidence>
<dbReference type="SMART" id="SM00342">
    <property type="entry name" value="HTH_ARAC"/>
    <property type="match status" value="1"/>
</dbReference>
<evidence type="ECO:0000256" key="1">
    <source>
        <dbReference type="ARBA" id="ARBA00023015"/>
    </source>
</evidence>
<keyword evidence="1" id="KW-0805">Transcription regulation</keyword>
<dbReference type="InterPro" id="IPR018062">
    <property type="entry name" value="HTH_AraC-typ_CS"/>
</dbReference>
<dbReference type="InterPro" id="IPR050204">
    <property type="entry name" value="AraC_XylS_family_regulators"/>
</dbReference>
<accession>S9RZ40</accession>
<evidence type="ECO:0000313" key="6">
    <source>
        <dbReference type="Proteomes" id="UP000015346"/>
    </source>
</evidence>
<dbReference type="GO" id="GO:0003700">
    <property type="term" value="F:DNA-binding transcription factor activity"/>
    <property type="evidence" value="ECO:0007669"/>
    <property type="project" value="InterPro"/>
</dbReference>
<keyword evidence="3" id="KW-0804">Transcription</keyword>
<dbReference type="InterPro" id="IPR009057">
    <property type="entry name" value="Homeodomain-like_sf"/>
</dbReference>
<dbReference type="PROSITE" id="PS00041">
    <property type="entry name" value="HTH_ARAC_FAMILY_1"/>
    <property type="match status" value="1"/>
</dbReference>
<protein>
    <submittedName>
        <fullName evidence="5">Transcriptional regulator</fullName>
    </submittedName>
</protein>
<gene>
    <name evidence="5" type="ORF">ruthe_02916</name>
</gene>
<keyword evidence="6" id="KW-1185">Reference proteome</keyword>
<dbReference type="HOGENOM" id="CLU_000445_81_8_5"/>
<dbReference type="PROSITE" id="PS01124">
    <property type="entry name" value="HTH_ARAC_FAMILY_2"/>
    <property type="match status" value="1"/>
</dbReference>
<dbReference type="PATRIC" id="fig|1123069.3.peg.2887"/>
<dbReference type="GO" id="GO:0043565">
    <property type="term" value="F:sequence-specific DNA binding"/>
    <property type="evidence" value="ECO:0007669"/>
    <property type="project" value="InterPro"/>
</dbReference>
<dbReference type="Pfam" id="PF12833">
    <property type="entry name" value="HTH_18"/>
    <property type="match status" value="1"/>
</dbReference>
<dbReference type="SUPFAM" id="SSF46689">
    <property type="entry name" value="Homeodomain-like"/>
    <property type="match status" value="2"/>
</dbReference>
<sequence>MASVFVYDETRAASEPQPAVSMGRLALREPRVAAAVRAMEQALDRPLPAEALARRAGVSLRRLEMLFREHLGASPGAYYLSLRLSAARRLVTDTALPLAEVAERTGFASLSAFSRAFRRHAGMTARKARAMARAGRASPSGREGGH</sequence>
<dbReference type="AlphaFoldDB" id="S9RZ40"/>
<reference evidence="5 6" key="1">
    <citation type="journal article" date="2013" name="Stand. Genomic Sci.">
        <title>Genome sequence of the reddish-pigmented Rubellimicrobium thermophilum type strain (DSM 16684(T)), a member of the Roseobacter clade.</title>
        <authorList>
            <person name="Fiebig A."/>
            <person name="Riedel T."/>
            <person name="Gronow S."/>
            <person name="Petersen J."/>
            <person name="Klenk H.P."/>
            <person name="Goker M."/>
        </authorList>
    </citation>
    <scope>NUCLEOTIDE SEQUENCE [LARGE SCALE GENOMIC DNA]</scope>
    <source>
        <strain evidence="5 6">DSM 16684</strain>
    </source>
</reference>
<name>S9RZ40_9RHOB</name>
<dbReference type="PANTHER" id="PTHR46796">
    <property type="entry name" value="HTH-TYPE TRANSCRIPTIONAL ACTIVATOR RHAS-RELATED"/>
    <property type="match status" value="1"/>
</dbReference>
<organism evidence="5 6">
    <name type="scientific">Rubellimicrobium thermophilum DSM 16684</name>
    <dbReference type="NCBI Taxonomy" id="1123069"/>
    <lineage>
        <taxon>Bacteria</taxon>
        <taxon>Pseudomonadati</taxon>
        <taxon>Pseudomonadota</taxon>
        <taxon>Alphaproteobacteria</taxon>
        <taxon>Rhodobacterales</taxon>
        <taxon>Roseobacteraceae</taxon>
        <taxon>Rubellimicrobium</taxon>
    </lineage>
</organism>